<dbReference type="GO" id="GO:0000056">
    <property type="term" value="P:ribosomal small subunit export from nucleus"/>
    <property type="evidence" value="ECO:0007669"/>
    <property type="project" value="TreeGrafter"/>
</dbReference>
<comment type="similarity">
    <text evidence="1">Belongs to the LTV1 family.</text>
</comment>
<feature type="compositionally biased region" description="Basic and acidic residues" evidence="3">
    <location>
        <begin position="334"/>
        <end position="346"/>
    </location>
</feature>
<feature type="region of interest" description="Disordered" evidence="3">
    <location>
        <begin position="301"/>
        <end position="389"/>
    </location>
</feature>
<feature type="region of interest" description="Disordered" evidence="3">
    <location>
        <begin position="159"/>
        <end position="191"/>
    </location>
</feature>
<dbReference type="OrthoDB" id="5852896at2759"/>
<evidence type="ECO:0000313" key="5">
    <source>
        <dbReference type="Proteomes" id="UP000076420"/>
    </source>
</evidence>
<dbReference type="VEuPathDB" id="VectorBase:BGLAX_033779"/>
<evidence type="ECO:0000313" key="4">
    <source>
        <dbReference type="EnsemblMetazoa" id="BGLB027973-PB"/>
    </source>
</evidence>
<dbReference type="Proteomes" id="UP000076420">
    <property type="component" value="Unassembled WGS sequence"/>
</dbReference>
<dbReference type="AlphaFoldDB" id="A0A2C9L7K3"/>
<dbReference type="PANTHER" id="PTHR21531">
    <property type="entry name" value="LOW-TEMPERATURE VIABILITY PROTEIN LTV1-RELATED"/>
    <property type="match status" value="1"/>
</dbReference>
<feature type="compositionally biased region" description="Basic and acidic residues" evidence="3">
    <location>
        <begin position="352"/>
        <end position="383"/>
    </location>
</feature>
<accession>A0A2C9L7K3</accession>
<evidence type="ECO:0000256" key="3">
    <source>
        <dbReference type="SAM" id="MobiDB-lite"/>
    </source>
</evidence>
<protein>
    <recommendedName>
        <fullName evidence="2">Protein LTV1 homolog</fullName>
    </recommendedName>
</protein>
<dbReference type="GO" id="GO:0005634">
    <property type="term" value="C:nucleus"/>
    <property type="evidence" value="ECO:0007669"/>
    <property type="project" value="TreeGrafter"/>
</dbReference>
<evidence type="ECO:0000256" key="2">
    <source>
        <dbReference type="ARBA" id="ARBA00021561"/>
    </source>
</evidence>
<dbReference type="EnsemblMetazoa" id="BGLB027973-RC">
    <property type="protein sequence ID" value="BGLB027973-PC"/>
    <property type="gene ID" value="BGLB027973"/>
</dbReference>
<dbReference type="EnsemblMetazoa" id="BGLB027973-RA">
    <property type="protein sequence ID" value="BGLB027973-PA"/>
    <property type="gene ID" value="BGLB027973"/>
</dbReference>
<gene>
    <name evidence="4" type="primary">106055503</name>
</gene>
<dbReference type="PANTHER" id="PTHR21531:SF0">
    <property type="entry name" value="PROTEIN LTV1 HOMOLOG"/>
    <property type="match status" value="1"/>
</dbReference>
<dbReference type="VEuPathDB" id="VectorBase:BGLB027973"/>
<dbReference type="InterPro" id="IPR007307">
    <property type="entry name" value="Ltv1"/>
</dbReference>
<feature type="compositionally biased region" description="Acidic residues" evidence="3">
    <location>
        <begin position="167"/>
        <end position="180"/>
    </location>
</feature>
<organism evidence="4 5">
    <name type="scientific">Biomphalaria glabrata</name>
    <name type="common">Bloodfluke planorb</name>
    <name type="synonym">Freshwater snail</name>
    <dbReference type="NCBI Taxonomy" id="6526"/>
    <lineage>
        <taxon>Eukaryota</taxon>
        <taxon>Metazoa</taxon>
        <taxon>Spiralia</taxon>
        <taxon>Lophotrochozoa</taxon>
        <taxon>Mollusca</taxon>
        <taxon>Gastropoda</taxon>
        <taxon>Heterobranchia</taxon>
        <taxon>Euthyneura</taxon>
        <taxon>Panpulmonata</taxon>
        <taxon>Hygrophila</taxon>
        <taxon>Lymnaeoidea</taxon>
        <taxon>Planorbidae</taxon>
        <taxon>Biomphalaria</taxon>
    </lineage>
</organism>
<proteinExistence type="inferred from homology"/>
<dbReference type="GO" id="GO:0030688">
    <property type="term" value="C:preribosome, small subunit precursor"/>
    <property type="evidence" value="ECO:0007669"/>
    <property type="project" value="TreeGrafter"/>
</dbReference>
<dbReference type="STRING" id="6526.A0A2C9L7K3"/>
<dbReference type="KEGG" id="bgt:106055503"/>
<name>A0A2C9L7K3_BIOGL</name>
<evidence type="ECO:0000256" key="1">
    <source>
        <dbReference type="ARBA" id="ARBA00009078"/>
    </source>
</evidence>
<dbReference type="GO" id="GO:0005829">
    <property type="term" value="C:cytosol"/>
    <property type="evidence" value="ECO:0007669"/>
    <property type="project" value="TreeGrafter"/>
</dbReference>
<sequence>MPKAFRKKKKFINKKEATTYRLIPGYIEEDDSSEVLSKEELEVRKEEERKYGIFFDDTYNYMKHLRSLNEQATLVSSEQFTLVRDDESLSTCDVPVFKEFLSSDVSEEKEIDSDVLVALDTAPVVRFDDTEIIEDGEFLDDDFISKAGGVVFEEVHASDSDNSLYESESEITDDDDDSECSELPSHDRGTLQDEIVEAQTALILKNFEEGLGFRCSNQSDDETEHVTAEDYENLKQILNQDKSSEKETSWVEVLDNKEERVKIDTSRYQYDDVDEFEWKEISAPKVKFDCVSILSLNSNTRNLPTDLIPPKVKTKKPSSVSDSERSQQGLSLKQLEKEIHQSRNTDKASTFRPKDETKEERKARKKVLKEERKDRRQEKKANKEVFSLENEKMKKETAALHKAVKSVKIC</sequence>
<dbReference type="EnsemblMetazoa" id="BGLB027973-RB">
    <property type="protein sequence ID" value="BGLB027973-PB"/>
    <property type="gene ID" value="BGLB027973"/>
</dbReference>
<dbReference type="GO" id="GO:0042274">
    <property type="term" value="P:ribosomal small subunit biogenesis"/>
    <property type="evidence" value="ECO:0007669"/>
    <property type="project" value="InterPro"/>
</dbReference>
<reference evidence="4" key="1">
    <citation type="submission" date="2020-05" db="UniProtKB">
        <authorList>
            <consortium name="EnsemblMetazoa"/>
        </authorList>
    </citation>
    <scope>IDENTIFICATION</scope>
    <source>
        <strain evidence="4">BB02</strain>
    </source>
</reference>